<evidence type="ECO:0000313" key="2">
    <source>
        <dbReference type="EMBL" id="GMH20338.1"/>
    </source>
</evidence>
<organism evidence="2 3">
    <name type="scientific">Nepenthes gracilis</name>
    <name type="common">Slender pitcher plant</name>
    <dbReference type="NCBI Taxonomy" id="150966"/>
    <lineage>
        <taxon>Eukaryota</taxon>
        <taxon>Viridiplantae</taxon>
        <taxon>Streptophyta</taxon>
        <taxon>Embryophyta</taxon>
        <taxon>Tracheophyta</taxon>
        <taxon>Spermatophyta</taxon>
        <taxon>Magnoliopsida</taxon>
        <taxon>eudicotyledons</taxon>
        <taxon>Gunneridae</taxon>
        <taxon>Pentapetalae</taxon>
        <taxon>Caryophyllales</taxon>
        <taxon>Nepenthaceae</taxon>
        <taxon>Nepenthes</taxon>
    </lineage>
</organism>
<evidence type="ECO:0000313" key="3">
    <source>
        <dbReference type="Proteomes" id="UP001279734"/>
    </source>
</evidence>
<feature type="transmembrane region" description="Helical" evidence="1">
    <location>
        <begin position="21"/>
        <end position="42"/>
    </location>
</feature>
<keyword evidence="1" id="KW-0812">Transmembrane</keyword>
<name>A0AAD3XWQ7_NEPGR</name>
<dbReference type="EMBL" id="BSYO01000021">
    <property type="protein sequence ID" value="GMH20338.1"/>
    <property type="molecule type" value="Genomic_DNA"/>
</dbReference>
<keyword evidence="1" id="KW-1133">Transmembrane helix</keyword>
<dbReference type="AlphaFoldDB" id="A0AAD3XWQ7"/>
<protein>
    <submittedName>
        <fullName evidence="2">Uncharacterized protein</fullName>
    </submittedName>
</protein>
<comment type="caution">
    <text evidence="2">The sequence shown here is derived from an EMBL/GenBank/DDBJ whole genome shotgun (WGS) entry which is preliminary data.</text>
</comment>
<dbReference type="Proteomes" id="UP001279734">
    <property type="component" value="Unassembled WGS sequence"/>
</dbReference>
<reference evidence="2" key="1">
    <citation type="submission" date="2023-05" db="EMBL/GenBank/DDBJ databases">
        <title>Nepenthes gracilis genome sequencing.</title>
        <authorList>
            <person name="Fukushima K."/>
        </authorList>
    </citation>
    <scope>NUCLEOTIDE SEQUENCE</scope>
    <source>
        <strain evidence="2">SING2019-196</strain>
    </source>
</reference>
<gene>
    <name evidence="2" type="ORF">Nepgr_022179</name>
</gene>
<keyword evidence="3" id="KW-1185">Reference proteome</keyword>
<accession>A0AAD3XWQ7</accession>
<evidence type="ECO:0000256" key="1">
    <source>
        <dbReference type="SAM" id="Phobius"/>
    </source>
</evidence>
<proteinExistence type="predicted"/>
<sequence length="119" mass="12731">MGRSRLRSRCRGNQFHPPHAFGIDSLLKGLIVLLMLVLAIGHPLKGIYMGKGTWPQGSGSSMIRPGVAGLPSFCTVVFGGKVLFWVSWTGNCSPPDRTEPSGLPGPKLIVGLPEPTYGF</sequence>
<feature type="transmembrane region" description="Helical" evidence="1">
    <location>
        <begin position="62"/>
        <end position="84"/>
    </location>
</feature>
<keyword evidence="1" id="KW-0472">Membrane</keyword>